<feature type="transmembrane region" description="Helical" evidence="6">
    <location>
        <begin position="683"/>
        <end position="705"/>
    </location>
</feature>
<evidence type="ECO:0000313" key="9">
    <source>
        <dbReference type="Proteomes" id="UP001144256"/>
    </source>
</evidence>
<evidence type="ECO:0000256" key="1">
    <source>
        <dbReference type="ARBA" id="ARBA00004651"/>
    </source>
</evidence>
<dbReference type="InterPro" id="IPR001036">
    <property type="entry name" value="Acrflvin-R"/>
</dbReference>
<feature type="transmembrane region" description="Helical" evidence="6">
    <location>
        <begin position="264"/>
        <end position="286"/>
    </location>
</feature>
<feature type="transmembrane region" description="Helical" evidence="6">
    <location>
        <begin position="292"/>
        <end position="318"/>
    </location>
</feature>
<evidence type="ECO:0000256" key="4">
    <source>
        <dbReference type="ARBA" id="ARBA00022989"/>
    </source>
</evidence>
<dbReference type="Gene3D" id="1.20.1640.10">
    <property type="entry name" value="Multidrug efflux transporter AcrB transmembrane domain"/>
    <property type="match status" value="2"/>
</dbReference>
<feature type="domain" description="Membrane transport protein MMPL" evidence="7">
    <location>
        <begin position="117"/>
        <end position="327"/>
    </location>
</feature>
<feature type="domain" description="Membrane transport protein MMPL" evidence="7">
    <location>
        <begin position="526"/>
        <end position="737"/>
    </location>
</feature>
<dbReference type="RefSeq" id="WP_281815236.1">
    <property type="nucleotide sequence ID" value="NZ_BRLB01000005.1"/>
</dbReference>
<feature type="transmembrane region" description="Helical" evidence="6">
    <location>
        <begin position="24"/>
        <end position="43"/>
    </location>
</feature>
<feature type="transmembrane region" description="Helical" evidence="6">
    <location>
        <begin position="590"/>
        <end position="608"/>
    </location>
</feature>
<gene>
    <name evidence="8" type="ORF">SH1V18_21330</name>
</gene>
<feature type="transmembrane region" description="Helical" evidence="6">
    <location>
        <begin position="640"/>
        <end position="662"/>
    </location>
</feature>
<evidence type="ECO:0000256" key="2">
    <source>
        <dbReference type="ARBA" id="ARBA00022475"/>
    </source>
</evidence>
<accession>A0A9W5YEC3</accession>
<comment type="caution">
    <text evidence="8">The sequence shown here is derived from an EMBL/GenBank/DDBJ whole genome shotgun (WGS) entry which is preliminary data.</text>
</comment>
<organism evidence="8 9">
    <name type="scientific">Vallitalea longa</name>
    <dbReference type="NCBI Taxonomy" id="2936439"/>
    <lineage>
        <taxon>Bacteria</taxon>
        <taxon>Bacillati</taxon>
        <taxon>Bacillota</taxon>
        <taxon>Clostridia</taxon>
        <taxon>Lachnospirales</taxon>
        <taxon>Vallitaleaceae</taxon>
        <taxon>Vallitalea</taxon>
    </lineage>
</organism>
<dbReference type="PANTHER" id="PTHR33406:SF13">
    <property type="entry name" value="MEMBRANE PROTEIN YDFJ"/>
    <property type="match status" value="1"/>
</dbReference>
<keyword evidence="4 6" id="KW-1133">Transmembrane helix</keyword>
<keyword evidence="3 6" id="KW-0812">Transmembrane</keyword>
<keyword evidence="5 6" id="KW-0472">Membrane</keyword>
<evidence type="ECO:0000256" key="6">
    <source>
        <dbReference type="SAM" id="Phobius"/>
    </source>
</evidence>
<evidence type="ECO:0000256" key="5">
    <source>
        <dbReference type="ARBA" id="ARBA00023136"/>
    </source>
</evidence>
<feature type="transmembrane region" description="Helical" evidence="6">
    <location>
        <begin position="192"/>
        <end position="213"/>
    </location>
</feature>
<dbReference type="AlphaFoldDB" id="A0A9W5YEC3"/>
<dbReference type="SUPFAM" id="SSF82866">
    <property type="entry name" value="Multidrug efflux transporter AcrB transmembrane domain"/>
    <property type="match status" value="2"/>
</dbReference>
<proteinExistence type="predicted"/>
<sequence>MNDEENKVSVMEKISTQIVDKRNAFFLLYTILVIFCVFSKSWVSVNNDITTYLPESTETRQGLTLMEEEFVTYGTASVMISNITYDQALHIKEDLEAIDGVSRIDFDDSTDHFKSASALYSISFKGEDKDEITQNAMNEVLDYIDDYDHYVSSTITEDSVASLEAEIQFVLVIAIFIILGVLLFTSKTYMEIPVLVITFGVAAILNMGTHFLYGEISFISNSIAVVLQLALAIDYAIILCHRFTEERVHLPARKAAIKALSKAIPEISSSSLTTISGLMALMFMQFEIGFDMGIVLIKALLFSLLTVFTLMPGLLMVFSNAMDKTQHKNFVPKITYWGKLVIKTRYIIPPLFVIIVIGAFYLSSQTNYVYGYTTLTTVKQNETQIAKKKIDETFGTNNLLAVIVPSGDYELEGKLLREYDQLEVTDSTLGLASTEVDDRYYVTDKLNPRQLSEMVDIDIELCKLLYQAYAVEQGSYSKLINGVDDYGVPLIDIFMFLYDQKEAGYFTLDEELENTMNDLYEQLCEGKAQLESEDYSRLLLNLNMPEEGEESFEWLDKFHTIAHKYYDDVYFAGNTTSDNDLGDSFATDNLIISILSALFVMLILLFTFKSAGVPVLLVLTIQGSIFINFTFPVLQDVNIFFMSYLVVTSIQMGATIDYAIVITSRYMELKKYMPINEAMITSLNQAFPTIITSGSILASAGLLIGRITSDYAISSIGTCLGRGTVISLILVMGVLPQTLLFGDKIIEKTAFVLKRRGLITVHRGNLRMSGKLKGYVEGFVDAEIKGVIKGEVKGIVEVGGISLDDQDIEIEEEEIPEEEVVK</sequence>
<protein>
    <recommendedName>
        <fullName evidence="7">Membrane transport protein MMPL domain-containing protein</fullName>
    </recommendedName>
</protein>
<keyword evidence="2" id="KW-1003">Cell membrane</keyword>
<dbReference type="PRINTS" id="PR00702">
    <property type="entry name" value="ACRIFLAVINRP"/>
</dbReference>
<dbReference type="InterPro" id="IPR004869">
    <property type="entry name" value="MMPL_dom"/>
</dbReference>
<comment type="subcellular location">
    <subcellularLocation>
        <location evidence="1">Cell membrane</location>
        <topology evidence="1">Multi-pass membrane protein</topology>
    </subcellularLocation>
</comment>
<evidence type="ECO:0000259" key="7">
    <source>
        <dbReference type="Pfam" id="PF03176"/>
    </source>
</evidence>
<dbReference type="Pfam" id="PF03176">
    <property type="entry name" value="MMPL"/>
    <property type="match status" value="2"/>
</dbReference>
<dbReference type="EMBL" id="BRLB01000005">
    <property type="protein sequence ID" value="GKX29653.1"/>
    <property type="molecule type" value="Genomic_DNA"/>
</dbReference>
<feature type="transmembrane region" description="Helical" evidence="6">
    <location>
        <begin position="346"/>
        <end position="363"/>
    </location>
</feature>
<feature type="transmembrane region" description="Helical" evidence="6">
    <location>
        <begin position="167"/>
        <end position="185"/>
    </location>
</feature>
<dbReference type="InterPro" id="IPR050545">
    <property type="entry name" value="Mycobact_MmpL"/>
</dbReference>
<evidence type="ECO:0000313" key="8">
    <source>
        <dbReference type="EMBL" id="GKX29653.1"/>
    </source>
</evidence>
<evidence type="ECO:0000256" key="3">
    <source>
        <dbReference type="ARBA" id="ARBA00022692"/>
    </source>
</evidence>
<dbReference type="Proteomes" id="UP001144256">
    <property type="component" value="Unassembled WGS sequence"/>
</dbReference>
<keyword evidence="9" id="KW-1185">Reference proteome</keyword>
<feature type="transmembrane region" description="Helical" evidence="6">
    <location>
        <begin position="711"/>
        <end position="735"/>
    </location>
</feature>
<reference evidence="8" key="1">
    <citation type="submission" date="2022-06" db="EMBL/GenBank/DDBJ databases">
        <title>Vallitalea longa sp. nov., an anaerobic bacterium isolated from marine sediment.</title>
        <authorList>
            <person name="Hirano S."/>
            <person name="Terahara T."/>
            <person name="Mori K."/>
            <person name="Hamada M."/>
            <person name="Matsumoto R."/>
            <person name="Kobayashi T."/>
        </authorList>
    </citation>
    <scope>NUCLEOTIDE SEQUENCE</scope>
    <source>
        <strain evidence="8">SH18-1</strain>
    </source>
</reference>
<dbReference type="GO" id="GO:0005886">
    <property type="term" value="C:plasma membrane"/>
    <property type="evidence" value="ECO:0007669"/>
    <property type="project" value="UniProtKB-SubCell"/>
</dbReference>
<name>A0A9W5YEC3_9FIRM</name>
<dbReference type="GO" id="GO:0022857">
    <property type="term" value="F:transmembrane transporter activity"/>
    <property type="evidence" value="ECO:0007669"/>
    <property type="project" value="InterPro"/>
</dbReference>
<dbReference type="PANTHER" id="PTHR33406">
    <property type="entry name" value="MEMBRANE PROTEIN MJ1562-RELATED"/>
    <property type="match status" value="1"/>
</dbReference>
<feature type="transmembrane region" description="Helical" evidence="6">
    <location>
        <begin position="615"/>
        <end position="634"/>
    </location>
</feature>
<feature type="transmembrane region" description="Helical" evidence="6">
    <location>
        <begin position="219"/>
        <end position="243"/>
    </location>
</feature>